<name>A0A1H1X466_BRESA</name>
<dbReference type="Pfam" id="PF00107">
    <property type="entry name" value="ADH_zinc_N"/>
    <property type="match status" value="1"/>
</dbReference>
<keyword evidence="2" id="KW-0560">Oxidoreductase</keyword>
<dbReference type="CDD" id="cd05286">
    <property type="entry name" value="QOR2"/>
    <property type="match status" value="1"/>
</dbReference>
<dbReference type="InterPro" id="IPR047618">
    <property type="entry name" value="QOR-like"/>
</dbReference>
<evidence type="ECO:0000313" key="4">
    <source>
        <dbReference type="EMBL" id="SDT03982.1"/>
    </source>
</evidence>
<keyword evidence="1" id="KW-0521">NADP</keyword>
<dbReference type="PANTHER" id="PTHR48106">
    <property type="entry name" value="QUINONE OXIDOREDUCTASE PIG3-RELATED"/>
    <property type="match status" value="1"/>
</dbReference>
<dbReference type="Gene3D" id="3.90.180.10">
    <property type="entry name" value="Medium-chain alcohol dehydrogenases, catalytic domain"/>
    <property type="match status" value="1"/>
</dbReference>
<evidence type="ECO:0000256" key="1">
    <source>
        <dbReference type="ARBA" id="ARBA00022857"/>
    </source>
</evidence>
<dbReference type="InterPro" id="IPR013149">
    <property type="entry name" value="ADH-like_C"/>
</dbReference>
<dbReference type="InterPro" id="IPR036291">
    <property type="entry name" value="NAD(P)-bd_dom_sf"/>
</dbReference>
<dbReference type="InterPro" id="IPR020843">
    <property type="entry name" value="ER"/>
</dbReference>
<dbReference type="SUPFAM" id="SSF50129">
    <property type="entry name" value="GroES-like"/>
    <property type="match status" value="1"/>
</dbReference>
<keyword evidence="5" id="KW-1185">Reference proteome</keyword>
<dbReference type="Gene3D" id="3.40.50.720">
    <property type="entry name" value="NAD(P)-binding Rossmann-like Domain"/>
    <property type="match status" value="1"/>
</dbReference>
<proteinExistence type="predicted"/>
<sequence>MSITATGIVVDRTGGPDVLAVQDITLPAPAAGEALIRHEMIGVNFTDVYQRRGFDPVPVPFVPGMEAAGVVEAVGSDVTAVKRGDRVAYARWRGSYAEAAVVPVGSLIPLPDDVSFEQGAAFGMQGVTAQYLITEFCLPTRKDTVLVHAAAGGVGLMLVQFAKHFGARVIGTVSSATKAEAAREAGADEVIDYTRRDFADEVLHLTDGHGVDLIVDGVGKATFDGDLRAVATRGNIVVFGAASGPAEPFGPGDLISRSRTVFGGDVADGIGTHEELLARAGDVLDGIEQGWLTSRIHTTLPLTEAAEAHRVLESRESIGKILLSPGA</sequence>
<dbReference type="InterPro" id="IPR013154">
    <property type="entry name" value="ADH-like_N"/>
</dbReference>
<evidence type="ECO:0000256" key="2">
    <source>
        <dbReference type="ARBA" id="ARBA00023002"/>
    </source>
</evidence>
<dbReference type="EMBL" id="LT629739">
    <property type="protein sequence ID" value="SDT03982.1"/>
    <property type="molecule type" value="Genomic_DNA"/>
</dbReference>
<accession>A0A1H1X466</accession>
<dbReference type="PANTHER" id="PTHR48106:SF13">
    <property type="entry name" value="QUINONE OXIDOREDUCTASE-RELATED"/>
    <property type="match status" value="1"/>
</dbReference>
<dbReference type="GO" id="GO:0035925">
    <property type="term" value="F:mRNA 3'-UTR AU-rich region binding"/>
    <property type="evidence" value="ECO:0007669"/>
    <property type="project" value="TreeGrafter"/>
</dbReference>
<dbReference type="Proteomes" id="UP000199700">
    <property type="component" value="Chromosome"/>
</dbReference>
<dbReference type="STRING" id="629680.SAMN04489751_3582"/>
<evidence type="ECO:0000313" key="5">
    <source>
        <dbReference type="Proteomes" id="UP000199700"/>
    </source>
</evidence>
<dbReference type="SMART" id="SM00829">
    <property type="entry name" value="PKS_ER"/>
    <property type="match status" value="1"/>
</dbReference>
<dbReference type="GO" id="GO:0005829">
    <property type="term" value="C:cytosol"/>
    <property type="evidence" value="ECO:0007669"/>
    <property type="project" value="TreeGrafter"/>
</dbReference>
<dbReference type="InterPro" id="IPR011032">
    <property type="entry name" value="GroES-like_sf"/>
</dbReference>
<feature type="domain" description="Enoyl reductase (ER)" evidence="3">
    <location>
        <begin position="14"/>
        <end position="323"/>
    </location>
</feature>
<gene>
    <name evidence="4" type="ORF">SAMN04489751_3582</name>
</gene>
<evidence type="ECO:0000259" key="3">
    <source>
        <dbReference type="SMART" id="SM00829"/>
    </source>
</evidence>
<dbReference type="GO" id="GO:0070402">
    <property type="term" value="F:NADPH binding"/>
    <property type="evidence" value="ECO:0007669"/>
    <property type="project" value="TreeGrafter"/>
</dbReference>
<organism evidence="4 5">
    <name type="scientific">Brevibacterium sandarakinum</name>
    <dbReference type="NCBI Taxonomy" id="629680"/>
    <lineage>
        <taxon>Bacteria</taxon>
        <taxon>Bacillati</taxon>
        <taxon>Actinomycetota</taxon>
        <taxon>Actinomycetes</taxon>
        <taxon>Micrococcales</taxon>
        <taxon>Brevibacteriaceae</taxon>
        <taxon>Brevibacterium</taxon>
    </lineage>
</organism>
<dbReference type="GO" id="GO:0003960">
    <property type="term" value="F:quinone reductase (NADPH) activity"/>
    <property type="evidence" value="ECO:0007669"/>
    <property type="project" value="InterPro"/>
</dbReference>
<dbReference type="SUPFAM" id="SSF51735">
    <property type="entry name" value="NAD(P)-binding Rossmann-fold domains"/>
    <property type="match status" value="1"/>
</dbReference>
<dbReference type="Pfam" id="PF08240">
    <property type="entry name" value="ADH_N"/>
    <property type="match status" value="1"/>
</dbReference>
<reference evidence="4" key="1">
    <citation type="submission" date="2016-10" db="EMBL/GenBank/DDBJ databases">
        <authorList>
            <person name="Varghese N."/>
            <person name="Submissions S."/>
        </authorList>
    </citation>
    <scope>NUCLEOTIDE SEQUENCE [LARGE SCALE GENOMIC DNA]</scope>
    <source>
        <strain evidence="4">DSM 22082</strain>
    </source>
</reference>
<dbReference type="AlphaFoldDB" id="A0A1H1X466"/>
<protein>
    <submittedName>
        <fullName evidence="4">NADPH2:quinone reductase</fullName>
    </submittedName>
</protein>